<dbReference type="STRING" id="105696.A0A1Y2LYZ5"/>
<feature type="compositionally biased region" description="Basic and acidic residues" evidence="1">
    <location>
        <begin position="443"/>
        <end position="460"/>
    </location>
</feature>
<protein>
    <recommendedName>
        <fullName evidence="4">BTB domain-containing protein</fullName>
    </recommendedName>
</protein>
<evidence type="ECO:0000256" key="1">
    <source>
        <dbReference type="SAM" id="MobiDB-lite"/>
    </source>
</evidence>
<sequence length="460" mass="52512">MNQVEDVEIVLSHKRRYKFHSGTLARNSTWFADKLSESNAARLNSRARNAGIKIRWMVHLVELPSPHNPAGVLELVELTPTGEPVQGRRGLYVNENGRMPEAEKVFHQYETILYAFYNKEITIDDIDMTVALSDCYQLLEISDYLGCTSLVSKPIEVALFKHGQDLFQAIRASPHAWIEMAYRVRSELIFKECIVHLVGDWRNLKPKRQVTDAIRDVPGARGLVEKYHGALLEKARALEVSILSHYPQAVRLPSDELPIKREAYARDILVWMALTFFRHWVSQRLIGGRGRDAPDCGYELYTALGAGGDRYMDKTVVNQFHTHFPMTKKAMNVLENHLFELKECIKKLVADSGLLRSHCLLDVHRFPTSHMTCTVFDRADFPWLAEERGGPSSSSSSSSSLPTKRPYKPGGNEIARLNLETARRFQREEGREDFEEDAGMAGAERDVRCESESSKRMRYE</sequence>
<evidence type="ECO:0000313" key="2">
    <source>
        <dbReference type="EMBL" id="OSS48983.1"/>
    </source>
</evidence>
<name>A0A1Y2LYZ5_EPING</name>
<dbReference type="AlphaFoldDB" id="A0A1Y2LYZ5"/>
<gene>
    <name evidence="2" type="ORF">B5807_05556</name>
</gene>
<feature type="region of interest" description="Disordered" evidence="1">
    <location>
        <begin position="387"/>
        <end position="460"/>
    </location>
</feature>
<dbReference type="PANTHER" id="PTHR38119">
    <property type="entry name" value="BTB DOMAIN-CONTAINING PROTEIN-RELATED"/>
    <property type="match status" value="1"/>
</dbReference>
<feature type="compositionally biased region" description="Basic and acidic residues" evidence="1">
    <location>
        <begin position="421"/>
        <end position="430"/>
    </location>
</feature>
<reference evidence="2 3" key="1">
    <citation type="journal article" date="2017" name="Genome Announc.">
        <title>Genome sequence of the saprophytic ascomycete Epicoccum nigrum ICMP 19927 strain isolated from New Zealand.</title>
        <authorList>
            <person name="Fokin M."/>
            <person name="Fleetwood D."/>
            <person name="Weir B.S."/>
            <person name="Villas-Boas S.G."/>
        </authorList>
    </citation>
    <scope>NUCLEOTIDE SEQUENCE [LARGE SCALE GENOMIC DNA]</scope>
    <source>
        <strain evidence="2 3">ICMP 19927</strain>
    </source>
</reference>
<dbReference type="PANTHER" id="PTHR38119:SF2">
    <property type="entry name" value="TRANSCRIPTION FACTOR DOMAIN-CONTAINING PROTEIN"/>
    <property type="match status" value="1"/>
</dbReference>
<dbReference type="OMA" id="WMALTFF"/>
<dbReference type="InParanoid" id="A0A1Y2LYZ5"/>
<dbReference type="Proteomes" id="UP000193240">
    <property type="component" value="Unassembled WGS sequence"/>
</dbReference>
<organism evidence="2 3">
    <name type="scientific">Epicoccum nigrum</name>
    <name type="common">Soil fungus</name>
    <name type="synonym">Epicoccum purpurascens</name>
    <dbReference type="NCBI Taxonomy" id="105696"/>
    <lineage>
        <taxon>Eukaryota</taxon>
        <taxon>Fungi</taxon>
        <taxon>Dikarya</taxon>
        <taxon>Ascomycota</taxon>
        <taxon>Pezizomycotina</taxon>
        <taxon>Dothideomycetes</taxon>
        <taxon>Pleosporomycetidae</taxon>
        <taxon>Pleosporales</taxon>
        <taxon>Pleosporineae</taxon>
        <taxon>Didymellaceae</taxon>
        <taxon>Epicoccum</taxon>
    </lineage>
</organism>
<dbReference type="EMBL" id="KZ107844">
    <property type="protein sequence ID" value="OSS48983.1"/>
    <property type="molecule type" value="Genomic_DNA"/>
</dbReference>
<proteinExistence type="predicted"/>
<accession>A0A1Y2LYZ5</accession>
<keyword evidence="3" id="KW-1185">Reference proteome</keyword>
<evidence type="ECO:0008006" key="4">
    <source>
        <dbReference type="Google" id="ProtNLM"/>
    </source>
</evidence>
<evidence type="ECO:0000313" key="3">
    <source>
        <dbReference type="Proteomes" id="UP000193240"/>
    </source>
</evidence>